<gene>
    <name evidence="2" type="ORF">DP131_00360</name>
</gene>
<name>A0ABY0ET32_CLOTA</name>
<dbReference type="InterPro" id="IPR012869">
    <property type="entry name" value="RHH_5"/>
</dbReference>
<reference evidence="2 3" key="1">
    <citation type="submission" date="2018-06" db="EMBL/GenBank/DDBJ databases">
        <title>Genome conservation of Clostridium tetani.</title>
        <authorList>
            <person name="Bruggemann H."/>
            <person name="Popoff M.R."/>
        </authorList>
    </citation>
    <scope>NUCLEOTIDE SEQUENCE [LARGE SCALE GENOMIC DNA]</scope>
    <source>
        <strain evidence="2 3">63.05</strain>
    </source>
</reference>
<accession>A0ABY0ET32</accession>
<sequence>MIKKENTRIYVTISKKLHNKLKDEAEYEGRSISNMAATIIKKYYKEKEKDNDKK</sequence>
<evidence type="ECO:0000313" key="2">
    <source>
        <dbReference type="EMBL" id="RXI58958.1"/>
    </source>
</evidence>
<dbReference type="SUPFAM" id="SSF47598">
    <property type="entry name" value="Ribbon-helix-helix"/>
    <property type="match status" value="1"/>
</dbReference>
<protein>
    <recommendedName>
        <fullName evidence="1">CopG-like ribbon-helix-helix domain-containing protein</fullName>
    </recommendedName>
</protein>
<dbReference type="InterPro" id="IPR013321">
    <property type="entry name" value="Arc_rbn_hlx_hlx"/>
</dbReference>
<dbReference type="Gene3D" id="1.10.1220.10">
    <property type="entry name" value="Met repressor-like"/>
    <property type="match status" value="1"/>
</dbReference>
<comment type="caution">
    <text evidence="2">The sequence shown here is derived from an EMBL/GenBank/DDBJ whole genome shotgun (WGS) entry which is preliminary data.</text>
</comment>
<dbReference type="InterPro" id="IPR010985">
    <property type="entry name" value="Ribbon_hlx_hlx"/>
</dbReference>
<dbReference type="EMBL" id="QMAU01000010">
    <property type="protein sequence ID" value="RXI58958.1"/>
    <property type="molecule type" value="Genomic_DNA"/>
</dbReference>
<evidence type="ECO:0000313" key="3">
    <source>
        <dbReference type="Proteomes" id="UP000290273"/>
    </source>
</evidence>
<proteinExistence type="predicted"/>
<evidence type="ECO:0000259" key="1">
    <source>
        <dbReference type="Pfam" id="PF07878"/>
    </source>
</evidence>
<feature type="domain" description="CopG-like ribbon-helix-helix" evidence="1">
    <location>
        <begin position="7"/>
        <end position="46"/>
    </location>
</feature>
<dbReference type="Pfam" id="PF07878">
    <property type="entry name" value="RHH_5"/>
    <property type="match status" value="1"/>
</dbReference>
<dbReference type="Proteomes" id="UP000290273">
    <property type="component" value="Unassembled WGS sequence"/>
</dbReference>
<organism evidence="2 3">
    <name type="scientific">Clostridium tetani</name>
    <dbReference type="NCBI Taxonomy" id="1513"/>
    <lineage>
        <taxon>Bacteria</taxon>
        <taxon>Bacillati</taxon>
        <taxon>Bacillota</taxon>
        <taxon>Clostridia</taxon>
        <taxon>Eubacteriales</taxon>
        <taxon>Clostridiaceae</taxon>
        <taxon>Clostridium</taxon>
    </lineage>
</organism>
<dbReference type="RefSeq" id="WP_129010671.1">
    <property type="nucleotide sequence ID" value="NZ_QMAU01000010.1"/>
</dbReference>